<name>A6NU30_9FIRM</name>
<keyword evidence="3" id="KW-1185">Reference proteome</keyword>
<organism evidence="2 3">
    <name type="scientific">Pseudoflavonifractor capillosus ATCC 29799</name>
    <dbReference type="NCBI Taxonomy" id="411467"/>
    <lineage>
        <taxon>Bacteria</taxon>
        <taxon>Bacillati</taxon>
        <taxon>Bacillota</taxon>
        <taxon>Clostridia</taxon>
        <taxon>Eubacteriales</taxon>
        <taxon>Oscillospiraceae</taxon>
        <taxon>Pseudoflavonifractor</taxon>
    </lineage>
</organism>
<protein>
    <submittedName>
        <fullName evidence="2">Uncharacterized protein</fullName>
    </submittedName>
</protein>
<comment type="caution">
    <text evidence="2">The sequence shown here is derived from an EMBL/GenBank/DDBJ whole genome shotgun (WGS) entry which is preliminary data.</text>
</comment>
<evidence type="ECO:0000313" key="3">
    <source>
        <dbReference type="Proteomes" id="UP000003639"/>
    </source>
</evidence>
<sequence length="51" mass="6011">MEYGPVHDAHPLDAVFLFISILFCMRKVKLMFYIWAKKQPRPHRDGAEGIH</sequence>
<feature type="transmembrane region" description="Helical" evidence="1">
    <location>
        <begin position="15"/>
        <end position="36"/>
    </location>
</feature>
<dbReference type="Proteomes" id="UP000003639">
    <property type="component" value="Unassembled WGS sequence"/>
</dbReference>
<evidence type="ECO:0000256" key="1">
    <source>
        <dbReference type="SAM" id="Phobius"/>
    </source>
</evidence>
<keyword evidence="1" id="KW-0812">Transmembrane</keyword>
<gene>
    <name evidence="2" type="ORF">BACCAP_01711</name>
</gene>
<keyword evidence="1" id="KW-1133">Transmembrane helix</keyword>
<dbReference type="AlphaFoldDB" id="A6NU30"/>
<accession>A6NU30</accession>
<keyword evidence="1" id="KW-0472">Membrane</keyword>
<reference evidence="2 3" key="1">
    <citation type="submission" date="2007-04" db="EMBL/GenBank/DDBJ databases">
        <authorList>
            <person name="Fulton L."/>
            <person name="Clifton S."/>
            <person name="Fulton B."/>
            <person name="Xu J."/>
            <person name="Minx P."/>
            <person name="Pepin K.H."/>
            <person name="Johnson M."/>
            <person name="Thiruvilangam P."/>
            <person name="Bhonagiri V."/>
            <person name="Nash W.E."/>
            <person name="Mardis E.R."/>
            <person name="Wilson R.K."/>
        </authorList>
    </citation>
    <scope>NUCLEOTIDE SEQUENCE [LARGE SCALE GENOMIC DNA]</scope>
    <source>
        <strain evidence="2 3">ATCC 29799</strain>
    </source>
</reference>
<evidence type="ECO:0000313" key="2">
    <source>
        <dbReference type="EMBL" id="EDN00378.1"/>
    </source>
</evidence>
<dbReference type="EMBL" id="AAXG02000011">
    <property type="protein sequence ID" value="EDN00378.1"/>
    <property type="molecule type" value="Genomic_DNA"/>
</dbReference>
<reference evidence="2 3" key="2">
    <citation type="submission" date="2007-06" db="EMBL/GenBank/DDBJ databases">
        <title>Draft genome sequence of Pseudoflavonifractor capillosus ATCC 29799.</title>
        <authorList>
            <person name="Sudarsanam P."/>
            <person name="Ley R."/>
            <person name="Guruge J."/>
            <person name="Turnbaugh P.J."/>
            <person name="Mahowald M."/>
            <person name="Liep D."/>
            <person name="Gordon J."/>
        </authorList>
    </citation>
    <scope>NUCLEOTIDE SEQUENCE [LARGE SCALE GENOMIC DNA]</scope>
    <source>
        <strain evidence="2 3">ATCC 29799</strain>
    </source>
</reference>
<proteinExistence type="predicted"/>